<accession>A0ABX8WDU7</accession>
<evidence type="ECO:0000313" key="1">
    <source>
        <dbReference type="EMBL" id="QYN53688.1"/>
    </source>
</evidence>
<gene>
    <name evidence="1" type="ORF">GYM71_09760</name>
</gene>
<proteinExistence type="predicted"/>
<name>A0ABX8WDU7_9LACO</name>
<protein>
    <submittedName>
        <fullName evidence="1">Uncharacterized protein</fullName>
    </submittedName>
</protein>
<keyword evidence="2" id="KW-1185">Reference proteome</keyword>
<reference evidence="1 2" key="1">
    <citation type="submission" date="2020-01" db="EMBL/GenBank/DDBJ databases">
        <title>Vast differences in strain-level diversity in the gut microbiota of two closely related honey bee species.</title>
        <authorList>
            <person name="Ellegaard K.M."/>
            <person name="Suenami S."/>
            <person name="Miyazaki R."/>
            <person name="Engel P."/>
        </authorList>
    </citation>
    <scope>NUCLEOTIDE SEQUENCE [LARGE SCALE GENOMIC DNA]</scope>
    <source>
        <strain evidence="1 2">ESL0416</strain>
    </source>
</reference>
<dbReference type="Proteomes" id="UP000826550">
    <property type="component" value="Chromosome"/>
</dbReference>
<sequence length="152" mass="17339">MSKDLLKNVAADRMIKEMMGKFSQHQQNYFLAGKTIGTSIYWINDFHPTALNFAAYLSPQVALAEQERFFQQMIEELEQVARKKQKKALITYDYAPQLVFNTLAKDNGFNLIRTTVMPKMSLAIALDQTKAIKIASDFELLSLTALKNVQNN</sequence>
<organism evidence="1 2">
    <name type="scientific">Lactobacillus panisapium</name>
    <dbReference type="NCBI Taxonomy" id="2012495"/>
    <lineage>
        <taxon>Bacteria</taxon>
        <taxon>Bacillati</taxon>
        <taxon>Bacillota</taxon>
        <taxon>Bacilli</taxon>
        <taxon>Lactobacillales</taxon>
        <taxon>Lactobacillaceae</taxon>
        <taxon>Lactobacillus</taxon>
    </lineage>
</organism>
<dbReference type="RefSeq" id="WP_220220338.1">
    <property type="nucleotide sequence ID" value="NZ_CP048268.1"/>
</dbReference>
<evidence type="ECO:0000313" key="2">
    <source>
        <dbReference type="Proteomes" id="UP000826550"/>
    </source>
</evidence>
<dbReference type="EMBL" id="CP048268">
    <property type="protein sequence ID" value="QYN53688.1"/>
    <property type="molecule type" value="Genomic_DNA"/>
</dbReference>